<gene>
    <name evidence="2" type="ORF">T440DRAFT_518476</name>
</gene>
<dbReference type="EMBL" id="MU006307">
    <property type="protein sequence ID" value="KAF2850385.1"/>
    <property type="molecule type" value="Genomic_DNA"/>
</dbReference>
<organism evidence="2 3">
    <name type="scientific">Plenodomus tracheiphilus IPT5</name>
    <dbReference type="NCBI Taxonomy" id="1408161"/>
    <lineage>
        <taxon>Eukaryota</taxon>
        <taxon>Fungi</taxon>
        <taxon>Dikarya</taxon>
        <taxon>Ascomycota</taxon>
        <taxon>Pezizomycotina</taxon>
        <taxon>Dothideomycetes</taxon>
        <taxon>Pleosporomycetidae</taxon>
        <taxon>Pleosporales</taxon>
        <taxon>Pleosporineae</taxon>
        <taxon>Leptosphaeriaceae</taxon>
        <taxon>Plenodomus</taxon>
    </lineage>
</organism>
<feature type="region of interest" description="Disordered" evidence="1">
    <location>
        <begin position="28"/>
        <end position="56"/>
    </location>
</feature>
<dbReference type="Proteomes" id="UP000799423">
    <property type="component" value="Unassembled WGS sequence"/>
</dbReference>
<protein>
    <submittedName>
        <fullName evidence="2">Uncharacterized protein</fullName>
    </submittedName>
</protein>
<feature type="compositionally biased region" description="Polar residues" evidence="1">
    <location>
        <begin position="28"/>
        <end position="39"/>
    </location>
</feature>
<proteinExistence type="predicted"/>
<evidence type="ECO:0000313" key="3">
    <source>
        <dbReference type="Proteomes" id="UP000799423"/>
    </source>
</evidence>
<evidence type="ECO:0000256" key="1">
    <source>
        <dbReference type="SAM" id="MobiDB-lite"/>
    </source>
</evidence>
<dbReference type="AlphaFoldDB" id="A0A6A7B7L4"/>
<accession>A0A6A7B7L4</accession>
<evidence type="ECO:0000313" key="2">
    <source>
        <dbReference type="EMBL" id="KAF2850385.1"/>
    </source>
</evidence>
<reference evidence="2" key="1">
    <citation type="submission" date="2020-01" db="EMBL/GenBank/DDBJ databases">
        <authorList>
            <consortium name="DOE Joint Genome Institute"/>
            <person name="Haridas S."/>
            <person name="Albert R."/>
            <person name="Binder M."/>
            <person name="Bloem J."/>
            <person name="Labutti K."/>
            <person name="Salamov A."/>
            <person name="Andreopoulos B."/>
            <person name="Baker S.E."/>
            <person name="Barry K."/>
            <person name="Bills G."/>
            <person name="Bluhm B.H."/>
            <person name="Cannon C."/>
            <person name="Castanera R."/>
            <person name="Culley D.E."/>
            <person name="Daum C."/>
            <person name="Ezra D."/>
            <person name="Gonzalez J.B."/>
            <person name="Henrissat B."/>
            <person name="Kuo A."/>
            <person name="Liang C."/>
            <person name="Lipzen A."/>
            <person name="Lutzoni F."/>
            <person name="Magnuson J."/>
            <person name="Mondo S."/>
            <person name="Nolan M."/>
            <person name="Ohm R."/>
            <person name="Pangilinan J."/>
            <person name="Park H.-J."/>
            <person name="Ramirez L."/>
            <person name="Alfaro M."/>
            <person name="Sun H."/>
            <person name="Tritt A."/>
            <person name="Yoshinaga Y."/>
            <person name="Zwiers L.-H."/>
            <person name="Turgeon B.G."/>
            <person name="Goodwin S.B."/>
            <person name="Spatafora J.W."/>
            <person name="Crous P.W."/>
            <person name="Grigoriev I.V."/>
        </authorList>
    </citation>
    <scope>NUCLEOTIDE SEQUENCE</scope>
    <source>
        <strain evidence="2">IPT5</strain>
    </source>
</reference>
<sequence length="202" mass="21904">MSVGSSISMDLPYTADSYRFLMQSHIQPGQPQLTSTKSSPPTPRHDPNFSVPTTSADMPPPTLILSMLENLFGELISLVMNSNGSTSKHVLHSIRPTTLVARSLKVAEAYNLRKLGGAASIQLAGSDLSTELVALGARMTLVDASTSVFIAQPEDVDTRMLKLWFPAQNEQPEFGPHGAYLLSTLSFVDYPLLGSWLEVRAT</sequence>
<name>A0A6A7B7L4_9PLEO</name>
<keyword evidence="3" id="KW-1185">Reference proteome</keyword>